<gene>
    <name evidence="6" type="ORF">A3A43_02985</name>
</gene>
<dbReference type="InterPro" id="IPR002571">
    <property type="entry name" value="HrcA"/>
</dbReference>
<dbReference type="STRING" id="1798652.A3A43_02985"/>
<proteinExistence type="predicted"/>
<evidence type="ECO:0000259" key="5">
    <source>
        <dbReference type="Pfam" id="PF01628"/>
    </source>
</evidence>
<dbReference type="EMBL" id="MHLC01000022">
    <property type="protein sequence ID" value="OGZ01009.1"/>
    <property type="molecule type" value="Genomic_DNA"/>
</dbReference>
<dbReference type="InterPro" id="IPR021153">
    <property type="entry name" value="HrcA_C"/>
</dbReference>
<dbReference type="SUPFAM" id="SSF46785">
    <property type="entry name" value="Winged helix' DNA-binding domain"/>
    <property type="match status" value="1"/>
</dbReference>
<keyword evidence="4" id="KW-0804">Transcription</keyword>
<dbReference type="PANTHER" id="PTHR34824:SF1">
    <property type="entry name" value="HEAT-INDUCIBLE TRANSCRIPTION REPRESSOR HRCA"/>
    <property type="match status" value="1"/>
</dbReference>
<name>A0A1G2CHY5_9BACT</name>
<dbReference type="Gene3D" id="3.30.450.40">
    <property type="match status" value="1"/>
</dbReference>
<protein>
    <recommendedName>
        <fullName evidence="5">Heat-inducible transcription repressor HrcA C-terminal domain-containing protein</fullName>
    </recommendedName>
</protein>
<dbReference type="Proteomes" id="UP000178495">
    <property type="component" value="Unassembled WGS sequence"/>
</dbReference>
<feature type="domain" description="Heat-inducible transcription repressor HrcA C-terminal" evidence="5">
    <location>
        <begin position="119"/>
        <end position="212"/>
    </location>
</feature>
<dbReference type="Pfam" id="PF01628">
    <property type="entry name" value="HrcA"/>
    <property type="match status" value="1"/>
</dbReference>
<dbReference type="GO" id="GO:0003677">
    <property type="term" value="F:DNA binding"/>
    <property type="evidence" value="ECO:0007669"/>
    <property type="project" value="InterPro"/>
</dbReference>
<accession>A0A1G2CHY5</accession>
<keyword evidence="2" id="KW-0805">Transcription regulation</keyword>
<sequence length="225" mass="24876">MEPRTTGILKAVISEFIESGEPVSSEWLYEHHDFGIKPAMIRLELGGLTDKGYLVQPHTAAGRVPSDKGLAFFAKSAIEEDAPACGEELLGLFREQAWPEFLSEFSSELDILGAASVFPERAAYKSMLTNLVDHFDWPPSEIRDLVRDFENLDERLGKMGGAFQSDIQAFIGRKSPVTKSEHLAVIAGSYGVDGHRVFVCAIGPKRMDYKKTAKVMKGLKIASRK</sequence>
<dbReference type="PANTHER" id="PTHR34824">
    <property type="entry name" value="HEAT-INDUCIBLE TRANSCRIPTION REPRESSOR HRCA"/>
    <property type="match status" value="1"/>
</dbReference>
<keyword evidence="3" id="KW-0346">Stress response</keyword>
<evidence type="ECO:0000313" key="6">
    <source>
        <dbReference type="EMBL" id="OGZ01009.1"/>
    </source>
</evidence>
<dbReference type="InterPro" id="IPR029016">
    <property type="entry name" value="GAF-like_dom_sf"/>
</dbReference>
<dbReference type="Gene3D" id="1.10.10.10">
    <property type="entry name" value="Winged helix-like DNA-binding domain superfamily/Winged helix DNA-binding domain"/>
    <property type="match status" value="1"/>
</dbReference>
<evidence type="ECO:0000256" key="2">
    <source>
        <dbReference type="ARBA" id="ARBA00023015"/>
    </source>
</evidence>
<comment type="caution">
    <text evidence="6">The sequence shown here is derived from an EMBL/GenBank/DDBJ whole genome shotgun (WGS) entry which is preliminary data.</text>
</comment>
<keyword evidence="1" id="KW-0678">Repressor</keyword>
<evidence type="ECO:0000256" key="3">
    <source>
        <dbReference type="ARBA" id="ARBA00023016"/>
    </source>
</evidence>
<organism evidence="6 7">
    <name type="scientific">Candidatus Liptonbacteria bacterium RIFCSPLOWO2_01_FULL_56_20</name>
    <dbReference type="NCBI Taxonomy" id="1798652"/>
    <lineage>
        <taxon>Bacteria</taxon>
        <taxon>Candidatus Liptoniibacteriota</taxon>
    </lineage>
</organism>
<reference evidence="6 7" key="1">
    <citation type="journal article" date="2016" name="Nat. Commun.">
        <title>Thousands of microbial genomes shed light on interconnected biogeochemical processes in an aquifer system.</title>
        <authorList>
            <person name="Anantharaman K."/>
            <person name="Brown C.T."/>
            <person name="Hug L.A."/>
            <person name="Sharon I."/>
            <person name="Castelle C.J."/>
            <person name="Probst A.J."/>
            <person name="Thomas B.C."/>
            <person name="Singh A."/>
            <person name="Wilkins M.J."/>
            <person name="Karaoz U."/>
            <person name="Brodie E.L."/>
            <person name="Williams K.H."/>
            <person name="Hubbard S.S."/>
            <person name="Banfield J.F."/>
        </authorList>
    </citation>
    <scope>NUCLEOTIDE SEQUENCE [LARGE SCALE GENOMIC DNA]</scope>
</reference>
<evidence type="ECO:0000256" key="4">
    <source>
        <dbReference type="ARBA" id="ARBA00023163"/>
    </source>
</evidence>
<dbReference type="InterPro" id="IPR036390">
    <property type="entry name" value="WH_DNA-bd_sf"/>
</dbReference>
<evidence type="ECO:0000313" key="7">
    <source>
        <dbReference type="Proteomes" id="UP000178495"/>
    </source>
</evidence>
<evidence type="ECO:0000256" key="1">
    <source>
        <dbReference type="ARBA" id="ARBA00022491"/>
    </source>
</evidence>
<dbReference type="AlphaFoldDB" id="A0A1G2CHY5"/>
<dbReference type="SUPFAM" id="SSF55781">
    <property type="entry name" value="GAF domain-like"/>
    <property type="match status" value="1"/>
</dbReference>
<dbReference type="InterPro" id="IPR036388">
    <property type="entry name" value="WH-like_DNA-bd_sf"/>
</dbReference>
<dbReference type="GO" id="GO:0045892">
    <property type="term" value="P:negative regulation of DNA-templated transcription"/>
    <property type="evidence" value="ECO:0007669"/>
    <property type="project" value="TreeGrafter"/>
</dbReference>